<comment type="caution">
    <text evidence="2">The sequence shown here is derived from an EMBL/GenBank/DDBJ whole genome shotgun (WGS) entry which is preliminary data.</text>
</comment>
<feature type="region of interest" description="Disordered" evidence="1">
    <location>
        <begin position="1"/>
        <end position="48"/>
    </location>
</feature>
<evidence type="ECO:0000256" key="1">
    <source>
        <dbReference type="SAM" id="MobiDB-lite"/>
    </source>
</evidence>
<accession>A0A367LR29</accession>
<feature type="compositionally biased region" description="Basic and acidic residues" evidence="1">
    <location>
        <begin position="1"/>
        <end position="46"/>
    </location>
</feature>
<name>A0A367LR29_9HYPO</name>
<sequence length="87" mass="9902">MRGRLESRFTTDRRWLGAEKAEEDNQAKKPDSGDTYSKTKKEERKNLLARPPTYLSMHLDACRILPIGRGSQLKGQRATGLLDGDRN</sequence>
<evidence type="ECO:0000313" key="2">
    <source>
        <dbReference type="EMBL" id="RCI16879.1"/>
    </source>
</evidence>
<feature type="non-terminal residue" evidence="2">
    <location>
        <position position="87"/>
    </location>
</feature>
<proteinExistence type="predicted"/>
<dbReference type="Proteomes" id="UP000253664">
    <property type="component" value="Unassembled WGS sequence"/>
</dbReference>
<organism evidence="2 3">
    <name type="scientific">Ophiocordyceps polyrhachis-furcata BCC 54312</name>
    <dbReference type="NCBI Taxonomy" id="1330021"/>
    <lineage>
        <taxon>Eukaryota</taxon>
        <taxon>Fungi</taxon>
        <taxon>Dikarya</taxon>
        <taxon>Ascomycota</taxon>
        <taxon>Pezizomycotina</taxon>
        <taxon>Sordariomycetes</taxon>
        <taxon>Hypocreomycetidae</taxon>
        <taxon>Hypocreales</taxon>
        <taxon>Ophiocordycipitaceae</taxon>
        <taxon>Ophiocordyceps</taxon>
    </lineage>
</organism>
<dbReference type="EMBL" id="LKCN02000001">
    <property type="protein sequence ID" value="RCI16879.1"/>
    <property type="molecule type" value="Genomic_DNA"/>
</dbReference>
<protein>
    <submittedName>
        <fullName evidence="2">Uncharacterized protein</fullName>
    </submittedName>
</protein>
<keyword evidence="3" id="KW-1185">Reference proteome</keyword>
<dbReference type="AlphaFoldDB" id="A0A367LR29"/>
<reference evidence="2 3" key="1">
    <citation type="journal article" date="2015" name="BMC Genomics">
        <title>Insights from the genome of Ophiocordyceps polyrhachis-furcata to pathogenicity and host specificity in insect fungi.</title>
        <authorList>
            <person name="Wichadakul D."/>
            <person name="Kobmoo N."/>
            <person name="Ingsriswang S."/>
            <person name="Tangphatsornruang S."/>
            <person name="Chantasingh D."/>
            <person name="Luangsa-ard J.J."/>
            <person name="Eurwilaichitr L."/>
        </authorList>
    </citation>
    <scope>NUCLEOTIDE SEQUENCE [LARGE SCALE GENOMIC DNA]</scope>
    <source>
        <strain evidence="2 3">BCC 54312</strain>
    </source>
</reference>
<evidence type="ECO:0000313" key="3">
    <source>
        <dbReference type="Proteomes" id="UP000253664"/>
    </source>
</evidence>
<gene>
    <name evidence="2" type="ORF">L249_2514</name>
</gene>